<dbReference type="OrthoDB" id="5217806at2759"/>
<dbReference type="RefSeq" id="XP_018142144.1">
    <property type="nucleotide sequence ID" value="XM_018291719.1"/>
</dbReference>
<keyword evidence="1" id="KW-0472">Membrane</keyword>
<dbReference type="KEGG" id="pchm:VFPPC_13947"/>
<keyword evidence="1" id="KW-1133">Transmembrane helix</keyword>
<evidence type="ECO:0000313" key="3">
    <source>
        <dbReference type="Proteomes" id="UP000078397"/>
    </source>
</evidence>
<feature type="transmembrane region" description="Helical" evidence="1">
    <location>
        <begin position="200"/>
        <end position="217"/>
    </location>
</feature>
<feature type="transmembrane region" description="Helical" evidence="1">
    <location>
        <begin position="6"/>
        <end position="33"/>
    </location>
</feature>
<dbReference type="Proteomes" id="UP000078397">
    <property type="component" value="Unassembled WGS sequence"/>
</dbReference>
<feature type="transmembrane region" description="Helical" evidence="1">
    <location>
        <begin position="229"/>
        <end position="254"/>
    </location>
</feature>
<protein>
    <submittedName>
        <fullName evidence="2">Uncharacterized protein</fullName>
    </submittedName>
</protein>
<comment type="caution">
    <text evidence="2">The sequence shown here is derived from an EMBL/GenBank/DDBJ whole genome shotgun (WGS) entry which is preliminary data.</text>
</comment>
<keyword evidence="1" id="KW-0812">Transmembrane</keyword>
<feature type="transmembrane region" description="Helical" evidence="1">
    <location>
        <begin position="54"/>
        <end position="77"/>
    </location>
</feature>
<feature type="transmembrane region" description="Helical" evidence="1">
    <location>
        <begin position="105"/>
        <end position="124"/>
    </location>
</feature>
<sequence length="389" mass="42916">MAQTAQIWLLVNASLIGIIIVPAIVVWFLTLGLARKRGDPARVSFTWLKACHPFFVLSLILMVISDVAAVILTSWQYSTGSYDTINHSDDAIRGLSQTYTYSGQIGVFFERIVNALFVIVFAELGNGFRYAQTKKPPPYRNAVRIAAFAAAVIIFALSVAYFALPLAANVQYYQSRSSDDYVAIVVAGAKARRLRAAGDAINFVVSVAQVVFAVLVARQHAGLPGRKSVTLYLVATILDLVRWVVLIVLLGAWIMPASEDIPDAWNVVDPLFDTWIRFIILVLLLVVGNRRQDGVWSTIQHWMQGHQAAYPQQAVPPYGPVSNQPAYYQHQQQNPGWQYSLSGVSPAGAYNPHELPSQQVVRPEELDSSQMQPVYAHHGAVEVPAEKTA</sequence>
<dbReference type="STRING" id="1380566.A0A179FHS8"/>
<feature type="transmembrane region" description="Helical" evidence="1">
    <location>
        <begin position="145"/>
        <end position="164"/>
    </location>
</feature>
<name>A0A179FHS8_METCM</name>
<evidence type="ECO:0000256" key="1">
    <source>
        <dbReference type="SAM" id="Phobius"/>
    </source>
</evidence>
<organism evidence="2 3">
    <name type="scientific">Pochonia chlamydosporia 170</name>
    <dbReference type="NCBI Taxonomy" id="1380566"/>
    <lineage>
        <taxon>Eukaryota</taxon>
        <taxon>Fungi</taxon>
        <taxon>Dikarya</taxon>
        <taxon>Ascomycota</taxon>
        <taxon>Pezizomycotina</taxon>
        <taxon>Sordariomycetes</taxon>
        <taxon>Hypocreomycetidae</taxon>
        <taxon>Hypocreales</taxon>
        <taxon>Clavicipitaceae</taxon>
        <taxon>Pochonia</taxon>
    </lineage>
</organism>
<evidence type="ECO:0000313" key="2">
    <source>
        <dbReference type="EMBL" id="OAQ64830.1"/>
    </source>
</evidence>
<accession>A0A179FHS8</accession>
<dbReference type="EMBL" id="LSBJ02000005">
    <property type="protein sequence ID" value="OAQ64830.1"/>
    <property type="molecule type" value="Genomic_DNA"/>
</dbReference>
<gene>
    <name evidence="2" type="ORF">VFPPC_13947</name>
</gene>
<reference evidence="2 3" key="1">
    <citation type="journal article" date="2016" name="PLoS Pathog.">
        <title>Biosynthesis of antibiotic leucinostatins in bio-control fungus Purpureocillium lilacinum and their inhibition on phytophthora revealed by genome mining.</title>
        <authorList>
            <person name="Wang G."/>
            <person name="Liu Z."/>
            <person name="Lin R."/>
            <person name="Li E."/>
            <person name="Mao Z."/>
            <person name="Ling J."/>
            <person name="Yang Y."/>
            <person name="Yin W.B."/>
            <person name="Xie B."/>
        </authorList>
    </citation>
    <scope>NUCLEOTIDE SEQUENCE [LARGE SCALE GENOMIC DNA]</scope>
    <source>
        <strain evidence="2">170</strain>
    </source>
</reference>
<dbReference type="AlphaFoldDB" id="A0A179FHS8"/>
<dbReference type="GeneID" id="28855713"/>
<feature type="transmembrane region" description="Helical" evidence="1">
    <location>
        <begin position="274"/>
        <end position="290"/>
    </location>
</feature>
<proteinExistence type="predicted"/>
<keyword evidence="3" id="KW-1185">Reference proteome</keyword>